<reference evidence="1 2" key="2">
    <citation type="submission" date="2018-11" db="EMBL/GenBank/DDBJ databases">
        <authorList>
            <consortium name="Pathogen Informatics"/>
        </authorList>
    </citation>
    <scope>NUCLEOTIDE SEQUENCE [LARGE SCALE GENOMIC DNA]</scope>
    <source>
        <strain evidence="1 2">Egypt</strain>
    </source>
</reference>
<keyword evidence="2" id="KW-1185">Reference proteome</keyword>
<evidence type="ECO:0000313" key="2">
    <source>
        <dbReference type="Proteomes" id="UP000272942"/>
    </source>
</evidence>
<accession>A0A183A5R1</accession>
<protein>
    <submittedName>
        <fullName evidence="1 3">Uncharacterized protein</fullName>
    </submittedName>
</protein>
<dbReference type="WBParaSite" id="ECPE_0000229601-mRNA-1">
    <property type="protein sequence ID" value="ECPE_0000229601-mRNA-1"/>
    <property type="gene ID" value="ECPE_0000229601"/>
</dbReference>
<name>A0A183A5R1_9TREM</name>
<evidence type="ECO:0000313" key="3">
    <source>
        <dbReference type="WBParaSite" id="ECPE_0000229601-mRNA-1"/>
    </source>
</evidence>
<dbReference type="Proteomes" id="UP000272942">
    <property type="component" value="Unassembled WGS sequence"/>
</dbReference>
<reference evidence="3" key="1">
    <citation type="submission" date="2016-06" db="UniProtKB">
        <authorList>
            <consortium name="WormBaseParasite"/>
        </authorList>
    </citation>
    <scope>IDENTIFICATION</scope>
</reference>
<dbReference type="OrthoDB" id="6261349at2759"/>
<evidence type="ECO:0000313" key="1">
    <source>
        <dbReference type="EMBL" id="VDP66022.1"/>
    </source>
</evidence>
<dbReference type="AlphaFoldDB" id="A0A183A5R1"/>
<sequence length="197" mass="22105">MAHYDIHSNGMTNGDGFSNGLNSVLLTNGHTQNHEQTEVNKAQWVAKPGRFICRGIYEDVVHLYAETGHLIWIEPQSSIRVLFTYGDTNCDFLCYLEPEVPGVSITSLEDETFSSVKKNSKIQHRIEPFHSGLAASLGGSTGRRYSCFRTVLNPYSYAIDSINGKCLIELRALSPNQLNNVKEPIIRPFKLNFQLVL</sequence>
<gene>
    <name evidence="1" type="ORF">ECPE_LOCUS2296</name>
</gene>
<organism evidence="3">
    <name type="scientific">Echinostoma caproni</name>
    <dbReference type="NCBI Taxonomy" id="27848"/>
    <lineage>
        <taxon>Eukaryota</taxon>
        <taxon>Metazoa</taxon>
        <taxon>Spiralia</taxon>
        <taxon>Lophotrochozoa</taxon>
        <taxon>Platyhelminthes</taxon>
        <taxon>Trematoda</taxon>
        <taxon>Digenea</taxon>
        <taxon>Plagiorchiida</taxon>
        <taxon>Echinostomata</taxon>
        <taxon>Echinostomatoidea</taxon>
        <taxon>Echinostomatidae</taxon>
        <taxon>Echinostoma</taxon>
    </lineage>
</organism>
<dbReference type="EMBL" id="UZAN01039526">
    <property type="protein sequence ID" value="VDP66022.1"/>
    <property type="molecule type" value="Genomic_DNA"/>
</dbReference>
<proteinExistence type="predicted"/>